<evidence type="ECO:0000313" key="5">
    <source>
        <dbReference type="Proteomes" id="UP001164746"/>
    </source>
</evidence>
<gene>
    <name evidence="4" type="ORF">MAR_034835</name>
</gene>
<evidence type="ECO:0000313" key="4">
    <source>
        <dbReference type="EMBL" id="WAR09759.1"/>
    </source>
</evidence>
<organism evidence="4 5">
    <name type="scientific">Mya arenaria</name>
    <name type="common">Soft-shell clam</name>
    <dbReference type="NCBI Taxonomy" id="6604"/>
    <lineage>
        <taxon>Eukaryota</taxon>
        <taxon>Metazoa</taxon>
        <taxon>Spiralia</taxon>
        <taxon>Lophotrochozoa</taxon>
        <taxon>Mollusca</taxon>
        <taxon>Bivalvia</taxon>
        <taxon>Autobranchia</taxon>
        <taxon>Heteroconchia</taxon>
        <taxon>Euheterodonta</taxon>
        <taxon>Imparidentia</taxon>
        <taxon>Neoheterodontei</taxon>
        <taxon>Myida</taxon>
        <taxon>Myoidea</taxon>
        <taxon>Myidae</taxon>
        <taxon>Mya</taxon>
    </lineage>
</organism>
<keyword evidence="5" id="KW-1185">Reference proteome</keyword>
<sequence length="659" mass="75358">MGAGASANRNTENKYAYSMTTDNIDRWNEDNGLAVVAGIDFGTSYSGYAFSLKGSRDVISTQKHGGRLPKDRVPTVILLNPDQTFNSFGYDAIETYSGLSVDVRPRYFYFENFKMFLYETMHGKATVNLYTLNLRAVKEMGLKDVAQLEQLPYNQWPKYLQTYIDSDIKHNSHSHFLRIKDTLKKEIDAQQLFSLAFKYFRDLAVETVDLSTHGLNEKYIQWMIGIPAVWSDTAKHFMRQAAKDAGMRPENLRLVLEPEAASLFCEEHAVVASGNTLDRLPVGHKYILADLGGGTADICVHEIMSAGRLRELYRATGGDFGGNTVNKEFEIFISNVVGCGVWKEFKKTHRACYCDFKLCFETKKREFRMDTTNVIFKLEPSLISLCETSSNETFSSIVSKCKHSASVEYKTNLGKLFINRSKMEQFFDHSLCGIIQTLRHIVQSCKTDNITTLLLVGGYAESQYVREKIKSAFPNFRIMLPSDSRLAVLKGTVMMGYKPRNIVERRSRFTYGFCCNEAFLPGEHPKELRLINDGEEMCRGVFVKMIEKNQLVKYGDTFTWEGHYSAVDMHNKHVPRETALWRSCHSNPRFCLDKEGSELLGIEDQFCEKMGKFVIKPPHEGWPNYWNCETQLIVGETELIVKFINKNTGQVYETNMNFF</sequence>
<dbReference type="Proteomes" id="UP001164746">
    <property type="component" value="Chromosome 7"/>
</dbReference>
<evidence type="ECO:0000256" key="2">
    <source>
        <dbReference type="ARBA" id="ARBA00022741"/>
    </source>
</evidence>
<reference evidence="4" key="1">
    <citation type="submission" date="2022-11" db="EMBL/GenBank/DDBJ databases">
        <title>Centuries of genome instability and evolution in soft-shell clam transmissible cancer (bioRxiv).</title>
        <authorList>
            <person name="Hart S.F.M."/>
            <person name="Yonemitsu M.A."/>
            <person name="Giersch R.M."/>
            <person name="Beal B.F."/>
            <person name="Arriagada G."/>
            <person name="Davis B.W."/>
            <person name="Ostrander E.A."/>
            <person name="Goff S.P."/>
            <person name="Metzger M.J."/>
        </authorList>
    </citation>
    <scope>NUCLEOTIDE SEQUENCE</scope>
    <source>
        <strain evidence="4">MELC-2E11</strain>
        <tissue evidence="4">Siphon/mantle</tissue>
    </source>
</reference>
<dbReference type="PANTHER" id="PTHR14187:SF5">
    <property type="entry name" value="HEAT SHOCK 70 KDA PROTEIN 12A"/>
    <property type="match status" value="1"/>
</dbReference>
<dbReference type="EMBL" id="CP111018">
    <property type="protein sequence ID" value="WAR09759.1"/>
    <property type="molecule type" value="Genomic_DNA"/>
</dbReference>
<name>A0ABY7EL60_MYAAR</name>
<evidence type="ECO:0000256" key="3">
    <source>
        <dbReference type="ARBA" id="ARBA00022840"/>
    </source>
</evidence>
<dbReference type="InterPro" id="IPR043129">
    <property type="entry name" value="ATPase_NBD"/>
</dbReference>
<proteinExistence type="inferred from homology"/>
<dbReference type="PANTHER" id="PTHR14187">
    <property type="entry name" value="ALPHA KINASE/ELONGATION FACTOR 2 KINASE"/>
    <property type="match status" value="1"/>
</dbReference>
<dbReference type="Gene3D" id="3.30.420.40">
    <property type="match status" value="1"/>
</dbReference>
<dbReference type="SUPFAM" id="SSF53067">
    <property type="entry name" value="Actin-like ATPase domain"/>
    <property type="match status" value="2"/>
</dbReference>
<comment type="similarity">
    <text evidence="1">Belongs to the heat shock protein 70 family.</text>
</comment>
<dbReference type="Pfam" id="PF00012">
    <property type="entry name" value="HSP70"/>
    <property type="match status" value="1"/>
</dbReference>
<accession>A0ABY7EL60</accession>
<protein>
    <submittedName>
        <fullName evidence="4">HS12A-like protein</fullName>
    </submittedName>
</protein>
<dbReference type="CDD" id="cd10229">
    <property type="entry name" value="ASKHA_NBD_HSP70_HSPA12"/>
    <property type="match status" value="1"/>
</dbReference>
<keyword evidence="2" id="KW-0547">Nucleotide-binding</keyword>
<dbReference type="InterPro" id="IPR013126">
    <property type="entry name" value="Hsp_70_fam"/>
</dbReference>
<evidence type="ECO:0000256" key="1">
    <source>
        <dbReference type="ARBA" id="ARBA00007381"/>
    </source>
</evidence>
<keyword evidence="3" id="KW-0067">ATP-binding</keyword>